<evidence type="ECO:0000256" key="1">
    <source>
        <dbReference type="SAM" id="MobiDB-lite"/>
    </source>
</evidence>
<evidence type="ECO:0000313" key="2">
    <source>
        <dbReference type="EnsemblPlants" id="Pp3c6_2590V3.2"/>
    </source>
</evidence>
<name>A0A7I4FSA0_PHYPA</name>
<accession>A0A7I4FSA0</accession>
<reference evidence="2" key="3">
    <citation type="submission" date="2020-12" db="UniProtKB">
        <authorList>
            <consortium name="EnsemblPlants"/>
        </authorList>
    </citation>
    <scope>IDENTIFICATION</scope>
</reference>
<keyword evidence="3" id="KW-1185">Reference proteome</keyword>
<dbReference type="EMBL" id="ABEU02000006">
    <property type="status" value="NOT_ANNOTATED_CDS"/>
    <property type="molecule type" value="Genomic_DNA"/>
</dbReference>
<evidence type="ECO:0000313" key="3">
    <source>
        <dbReference type="Proteomes" id="UP000006727"/>
    </source>
</evidence>
<proteinExistence type="predicted"/>
<dbReference type="Gramene" id="Pp3c6_2590V3.2">
    <property type="protein sequence ID" value="Pp3c6_2590V3.2"/>
    <property type="gene ID" value="Pp3c6_2590"/>
</dbReference>
<feature type="compositionally biased region" description="Low complexity" evidence="1">
    <location>
        <begin position="10"/>
        <end position="28"/>
    </location>
</feature>
<dbReference type="AlphaFoldDB" id="A0A7I4FSA0"/>
<dbReference type="EnsemblPlants" id="Pp3c6_2590V3.2">
    <property type="protein sequence ID" value="Pp3c6_2590V3.2"/>
    <property type="gene ID" value="Pp3c6_2590"/>
</dbReference>
<sequence>MQAGHRSRSTRSSSSTFTRAHISTTTTPTVEVVLVHSPSILRRHCTGHSRFKTRTKVEGYEHQRKD</sequence>
<dbReference type="Proteomes" id="UP000006727">
    <property type="component" value="Chromosome 6"/>
</dbReference>
<reference evidence="2 3" key="2">
    <citation type="journal article" date="2018" name="Plant J.">
        <title>The Physcomitrella patens chromosome-scale assembly reveals moss genome structure and evolution.</title>
        <authorList>
            <person name="Lang D."/>
            <person name="Ullrich K.K."/>
            <person name="Murat F."/>
            <person name="Fuchs J."/>
            <person name="Jenkins J."/>
            <person name="Haas F.B."/>
            <person name="Piednoel M."/>
            <person name="Gundlach H."/>
            <person name="Van Bel M."/>
            <person name="Meyberg R."/>
            <person name="Vives C."/>
            <person name="Morata J."/>
            <person name="Symeonidi A."/>
            <person name="Hiss M."/>
            <person name="Muchero W."/>
            <person name="Kamisugi Y."/>
            <person name="Saleh O."/>
            <person name="Blanc G."/>
            <person name="Decker E.L."/>
            <person name="van Gessel N."/>
            <person name="Grimwood J."/>
            <person name="Hayes R.D."/>
            <person name="Graham S.W."/>
            <person name="Gunter L.E."/>
            <person name="McDaniel S.F."/>
            <person name="Hoernstein S.N.W."/>
            <person name="Larsson A."/>
            <person name="Li F.W."/>
            <person name="Perroud P.F."/>
            <person name="Phillips J."/>
            <person name="Ranjan P."/>
            <person name="Rokshar D.S."/>
            <person name="Rothfels C.J."/>
            <person name="Schneider L."/>
            <person name="Shu S."/>
            <person name="Stevenson D.W."/>
            <person name="Thummler F."/>
            <person name="Tillich M."/>
            <person name="Villarreal Aguilar J.C."/>
            <person name="Widiez T."/>
            <person name="Wong G.K."/>
            <person name="Wymore A."/>
            <person name="Zhang Y."/>
            <person name="Zimmer A.D."/>
            <person name="Quatrano R.S."/>
            <person name="Mayer K.F.X."/>
            <person name="Goodstein D."/>
            <person name="Casacuberta J.M."/>
            <person name="Vandepoele K."/>
            <person name="Reski R."/>
            <person name="Cuming A.C."/>
            <person name="Tuskan G.A."/>
            <person name="Maumus F."/>
            <person name="Salse J."/>
            <person name="Schmutz J."/>
            <person name="Rensing S.A."/>
        </authorList>
    </citation>
    <scope>NUCLEOTIDE SEQUENCE [LARGE SCALE GENOMIC DNA]</scope>
    <source>
        <strain evidence="2 3">cv. Gransden 2004</strain>
    </source>
</reference>
<organism evidence="2 3">
    <name type="scientific">Physcomitrium patens</name>
    <name type="common">Spreading-leaved earth moss</name>
    <name type="synonym">Physcomitrella patens</name>
    <dbReference type="NCBI Taxonomy" id="3218"/>
    <lineage>
        <taxon>Eukaryota</taxon>
        <taxon>Viridiplantae</taxon>
        <taxon>Streptophyta</taxon>
        <taxon>Embryophyta</taxon>
        <taxon>Bryophyta</taxon>
        <taxon>Bryophytina</taxon>
        <taxon>Bryopsida</taxon>
        <taxon>Funariidae</taxon>
        <taxon>Funariales</taxon>
        <taxon>Funariaceae</taxon>
        <taxon>Physcomitrium</taxon>
    </lineage>
</organism>
<feature type="region of interest" description="Disordered" evidence="1">
    <location>
        <begin position="1"/>
        <end position="28"/>
    </location>
</feature>
<reference evidence="2 3" key="1">
    <citation type="journal article" date="2008" name="Science">
        <title>The Physcomitrella genome reveals evolutionary insights into the conquest of land by plants.</title>
        <authorList>
            <person name="Rensing S."/>
            <person name="Lang D."/>
            <person name="Zimmer A."/>
            <person name="Terry A."/>
            <person name="Salamov A."/>
            <person name="Shapiro H."/>
            <person name="Nishiyama T."/>
            <person name="Perroud P.-F."/>
            <person name="Lindquist E."/>
            <person name="Kamisugi Y."/>
            <person name="Tanahashi T."/>
            <person name="Sakakibara K."/>
            <person name="Fujita T."/>
            <person name="Oishi K."/>
            <person name="Shin-I T."/>
            <person name="Kuroki Y."/>
            <person name="Toyoda A."/>
            <person name="Suzuki Y."/>
            <person name="Hashimoto A."/>
            <person name="Yamaguchi K."/>
            <person name="Sugano A."/>
            <person name="Kohara Y."/>
            <person name="Fujiyama A."/>
            <person name="Anterola A."/>
            <person name="Aoki S."/>
            <person name="Ashton N."/>
            <person name="Barbazuk W.B."/>
            <person name="Barker E."/>
            <person name="Bennetzen J."/>
            <person name="Bezanilla M."/>
            <person name="Blankenship R."/>
            <person name="Cho S.H."/>
            <person name="Dutcher S."/>
            <person name="Estelle M."/>
            <person name="Fawcett J.A."/>
            <person name="Gundlach H."/>
            <person name="Hanada K."/>
            <person name="Heyl A."/>
            <person name="Hicks K.A."/>
            <person name="Hugh J."/>
            <person name="Lohr M."/>
            <person name="Mayer K."/>
            <person name="Melkozernov A."/>
            <person name="Murata T."/>
            <person name="Nelson D."/>
            <person name="Pils B."/>
            <person name="Prigge M."/>
            <person name="Reiss B."/>
            <person name="Renner T."/>
            <person name="Rombauts S."/>
            <person name="Rushton P."/>
            <person name="Sanderfoot A."/>
            <person name="Schween G."/>
            <person name="Shiu S.-H."/>
            <person name="Stueber K."/>
            <person name="Theodoulou F.L."/>
            <person name="Tu H."/>
            <person name="Van de Peer Y."/>
            <person name="Verrier P.J."/>
            <person name="Waters E."/>
            <person name="Wood A."/>
            <person name="Yang L."/>
            <person name="Cove D."/>
            <person name="Cuming A."/>
            <person name="Hasebe M."/>
            <person name="Lucas S."/>
            <person name="Mishler D.B."/>
            <person name="Reski R."/>
            <person name="Grigoriev I."/>
            <person name="Quatrano R.S."/>
            <person name="Boore J.L."/>
        </authorList>
    </citation>
    <scope>NUCLEOTIDE SEQUENCE [LARGE SCALE GENOMIC DNA]</scope>
    <source>
        <strain evidence="2 3">cv. Gransden 2004</strain>
    </source>
</reference>
<protein>
    <submittedName>
        <fullName evidence="2">Uncharacterized protein</fullName>
    </submittedName>
</protein>